<reference evidence="1" key="1">
    <citation type="journal article" date="2016" name="Insect Biochem. Mol. Biol.">
        <title>Multifaceted biological insights from a draft genome sequence of the tobacco hornworm moth, Manduca sexta.</title>
        <authorList>
            <person name="Kanost M.R."/>
            <person name="Arrese E.L."/>
            <person name="Cao X."/>
            <person name="Chen Y.R."/>
            <person name="Chellapilla S."/>
            <person name="Goldsmith M.R."/>
            <person name="Grosse-Wilde E."/>
            <person name="Heckel D.G."/>
            <person name="Herndon N."/>
            <person name="Jiang H."/>
            <person name="Papanicolaou A."/>
            <person name="Qu J."/>
            <person name="Soulages J.L."/>
            <person name="Vogel H."/>
            <person name="Walters J."/>
            <person name="Waterhouse R.M."/>
            <person name="Ahn S.J."/>
            <person name="Almeida F.C."/>
            <person name="An C."/>
            <person name="Aqrawi P."/>
            <person name="Bretschneider A."/>
            <person name="Bryant W.B."/>
            <person name="Bucks S."/>
            <person name="Chao H."/>
            <person name="Chevignon G."/>
            <person name="Christen J.M."/>
            <person name="Clarke D.F."/>
            <person name="Dittmer N.T."/>
            <person name="Ferguson L.C.F."/>
            <person name="Garavelou S."/>
            <person name="Gordon K.H.J."/>
            <person name="Gunaratna R.T."/>
            <person name="Han Y."/>
            <person name="Hauser F."/>
            <person name="He Y."/>
            <person name="Heidel-Fischer H."/>
            <person name="Hirsh A."/>
            <person name="Hu Y."/>
            <person name="Jiang H."/>
            <person name="Kalra D."/>
            <person name="Klinner C."/>
            <person name="Konig C."/>
            <person name="Kovar C."/>
            <person name="Kroll A.R."/>
            <person name="Kuwar S.S."/>
            <person name="Lee S.L."/>
            <person name="Lehman R."/>
            <person name="Li K."/>
            <person name="Li Z."/>
            <person name="Liang H."/>
            <person name="Lovelace S."/>
            <person name="Lu Z."/>
            <person name="Mansfield J.H."/>
            <person name="McCulloch K.J."/>
            <person name="Mathew T."/>
            <person name="Morton B."/>
            <person name="Muzny D.M."/>
            <person name="Neunemann D."/>
            <person name="Ongeri F."/>
            <person name="Pauchet Y."/>
            <person name="Pu L.L."/>
            <person name="Pyrousis I."/>
            <person name="Rao X.J."/>
            <person name="Redding A."/>
            <person name="Roesel C."/>
            <person name="Sanchez-Gracia A."/>
            <person name="Schaack S."/>
            <person name="Shukla A."/>
            <person name="Tetreau G."/>
            <person name="Wang Y."/>
            <person name="Xiong G.H."/>
            <person name="Traut W."/>
            <person name="Walsh T.K."/>
            <person name="Worley K.C."/>
            <person name="Wu D."/>
            <person name="Wu W."/>
            <person name="Wu Y.Q."/>
            <person name="Zhang X."/>
            <person name="Zou Z."/>
            <person name="Zucker H."/>
            <person name="Briscoe A.D."/>
            <person name="Burmester T."/>
            <person name="Clem R.J."/>
            <person name="Feyereisen R."/>
            <person name="Grimmelikhuijzen C.J.P."/>
            <person name="Hamodrakas S.J."/>
            <person name="Hansson B.S."/>
            <person name="Huguet E."/>
            <person name="Jermiin L.S."/>
            <person name="Lan Q."/>
            <person name="Lehman H.K."/>
            <person name="Lorenzen M."/>
            <person name="Merzendorfer H."/>
            <person name="Michalopoulos I."/>
            <person name="Morton D.B."/>
            <person name="Muthukrishnan S."/>
            <person name="Oakeshott J.G."/>
            <person name="Palmer W."/>
            <person name="Park Y."/>
            <person name="Passarelli A.L."/>
            <person name="Rozas J."/>
            <person name="Schwartz L.M."/>
            <person name="Smith W."/>
            <person name="Southgate A."/>
            <person name="Vilcinskas A."/>
            <person name="Vogt R."/>
            <person name="Wang P."/>
            <person name="Werren J."/>
            <person name="Yu X.Q."/>
            <person name="Zhou J.J."/>
            <person name="Brown S.J."/>
            <person name="Scherer S.E."/>
            <person name="Richards S."/>
            <person name="Blissard G.W."/>
        </authorList>
    </citation>
    <scope>NUCLEOTIDE SEQUENCE</scope>
</reference>
<evidence type="ECO:0000313" key="2">
    <source>
        <dbReference type="Proteomes" id="UP000791440"/>
    </source>
</evidence>
<dbReference type="Proteomes" id="UP000791440">
    <property type="component" value="Unassembled WGS sequence"/>
</dbReference>
<dbReference type="PANTHER" id="PTHR46601:SF1">
    <property type="entry name" value="ADF-H DOMAIN-CONTAINING PROTEIN"/>
    <property type="match status" value="1"/>
</dbReference>
<accession>A0A921Z478</accession>
<reference evidence="1" key="2">
    <citation type="submission" date="2020-12" db="EMBL/GenBank/DDBJ databases">
        <authorList>
            <person name="Kanost M."/>
        </authorList>
    </citation>
    <scope>NUCLEOTIDE SEQUENCE</scope>
</reference>
<gene>
    <name evidence="1" type="ORF">O3G_MSEX006925</name>
</gene>
<comment type="caution">
    <text evidence="1">The sequence shown here is derived from an EMBL/GenBank/DDBJ whole genome shotgun (WGS) entry which is preliminary data.</text>
</comment>
<name>A0A921Z478_MANSE</name>
<evidence type="ECO:0000313" key="1">
    <source>
        <dbReference type="EMBL" id="KAG6451047.1"/>
    </source>
</evidence>
<dbReference type="PANTHER" id="PTHR46601">
    <property type="entry name" value="ULP_PROTEASE DOMAIN-CONTAINING PROTEIN"/>
    <property type="match status" value="1"/>
</dbReference>
<sequence length="407" mass="46117">MKNLKHSLHSNEAVNHMDWSENYELKYHEEVQSMHFGSSRRRIALHRSVLYLHEELTGNKVAQSFCTIRDNVRHDAAAVWAHLKPILNYIYHTNPNVDTIHILTDSPSNQYRNKKIFWIMNQLHNYTGFLNKLSWNYSESGHGKGAADGVSAVLKRTADSLVNFGQDIGNFDDFHNLLKQSKIEVVKDIFITAKLKSIPLILPSFKGTLDVHQVLWDIFSGPDLTFRKFCCFSCGAHVECEHGAHLGFHKVPDITESAELTMLAATKSMRDNIPFCGSVTILHFLPLIKDLIFESHYSQILNPVLKEVSNILPETLCTPSTSKSGTSTNCDFDELVPVTTINSLSTITSNASLKTADWILIKKSPKARKHQIPRIIGVYGDNIQSPFFKNYLVQLYSKCVPRNPRVP</sequence>
<dbReference type="AlphaFoldDB" id="A0A921Z478"/>
<proteinExistence type="predicted"/>
<keyword evidence="2" id="KW-1185">Reference proteome</keyword>
<dbReference type="EMBL" id="JH668399">
    <property type="protein sequence ID" value="KAG6451047.1"/>
    <property type="molecule type" value="Genomic_DNA"/>
</dbReference>
<organism evidence="1 2">
    <name type="scientific">Manduca sexta</name>
    <name type="common">Tobacco hawkmoth</name>
    <name type="synonym">Tobacco hornworm</name>
    <dbReference type="NCBI Taxonomy" id="7130"/>
    <lineage>
        <taxon>Eukaryota</taxon>
        <taxon>Metazoa</taxon>
        <taxon>Ecdysozoa</taxon>
        <taxon>Arthropoda</taxon>
        <taxon>Hexapoda</taxon>
        <taxon>Insecta</taxon>
        <taxon>Pterygota</taxon>
        <taxon>Neoptera</taxon>
        <taxon>Endopterygota</taxon>
        <taxon>Lepidoptera</taxon>
        <taxon>Glossata</taxon>
        <taxon>Ditrysia</taxon>
        <taxon>Bombycoidea</taxon>
        <taxon>Sphingidae</taxon>
        <taxon>Sphinginae</taxon>
        <taxon>Sphingini</taxon>
        <taxon>Manduca</taxon>
    </lineage>
</organism>
<protein>
    <submittedName>
        <fullName evidence="1">Uncharacterized protein</fullName>
    </submittedName>
</protein>